<dbReference type="Gene3D" id="1.10.443.10">
    <property type="entry name" value="Intergrase catalytic core"/>
    <property type="match status" value="1"/>
</dbReference>
<dbReference type="GO" id="GO:0006310">
    <property type="term" value="P:DNA recombination"/>
    <property type="evidence" value="ECO:0007669"/>
    <property type="project" value="UniProtKB-KW"/>
</dbReference>
<dbReference type="InterPro" id="IPR011010">
    <property type="entry name" value="DNA_brk_join_enz"/>
</dbReference>
<protein>
    <recommendedName>
        <fullName evidence="3">Tyr recombinase domain-containing protein</fullName>
    </recommendedName>
</protein>
<dbReference type="InterPro" id="IPR050090">
    <property type="entry name" value="Tyrosine_recombinase_XerCD"/>
</dbReference>
<dbReference type="AlphaFoldDB" id="X1JS24"/>
<evidence type="ECO:0000256" key="1">
    <source>
        <dbReference type="ARBA" id="ARBA00023125"/>
    </source>
</evidence>
<keyword evidence="1" id="KW-0238">DNA-binding</keyword>
<dbReference type="PANTHER" id="PTHR30349">
    <property type="entry name" value="PHAGE INTEGRASE-RELATED"/>
    <property type="match status" value="1"/>
</dbReference>
<dbReference type="GO" id="GO:0003677">
    <property type="term" value="F:DNA binding"/>
    <property type="evidence" value="ECO:0007669"/>
    <property type="project" value="UniProtKB-KW"/>
</dbReference>
<evidence type="ECO:0000313" key="4">
    <source>
        <dbReference type="EMBL" id="GAH81069.1"/>
    </source>
</evidence>
<evidence type="ECO:0000256" key="2">
    <source>
        <dbReference type="ARBA" id="ARBA00023172"/>
    </source>
</evidence>
<feature type="domain" description="Tyr recombinase" evidence="3">
    <location>
        <begin position="98"/>
        <end position="222"/>
    </location>
</feature>
<organism evidence="4">
    <name type="scientific">marine sediment metagenome</name>
    <dbReference type="NCBI Taxonomy" id="412755"/>
    <lineage>
        <taxon>unclassified sequences</taxon>
        <taxon>metagenomes</taxon>
        <taxon>ecological metagenomes</taxon>
    </lineage>
</organism>
<evidence type="ECO:0000259" key="3">
    <source>
        <dbReference type="PROSITE" id="PS51898"/>
    </source>
</evidence>
<dbReference type="InterPro" id="IPR002104">
    <property type="entry name" value="Integrase_catalytic"/>
</dbReference>
<keyword evidence="2" id="KW-0233">DNA recombination</keyword>
<feature type="non-terminal residue" evidence="4">
    <location>
        <position position="222"/>
    </location>
</feature>
<dbReference type="GO" id="GO:0015074">
    <property type="term" value="P:DNA integration"/>
    <property type="evidence" value="ECO:0007669"/>
    <property type="project" value="InterPro"/>
</dbReference>
<comment type="caution">
    <text evidence="4">The sequence shown here is derived from an EMBL/GenBank/DDBJ whole genome shotgun (WGS) entry which is preliminary data.</text>
</comment>
<reference evidence="4" key="1">
    <citation type="journal article" date="2014" name="Front. Microbiol.">
        <title>High frequency of phylogenetically diverse reductive dehalogenase-homologous genes in deep subseafloor sedimentary metagenomes.</title>
        <authorList>
            <person name="Kawai M."/>
            <person name="Futagami T."/>
            <person name="Toyoda A."/>
            <person name="Takaki Y."/>
            <person name="Nishi S."/>
            <person name="Hori S."/>
            <person name="Arai W."/>
            <person name="Tsubouchi T."/>
            <person name="Morono Y."/>
            <person name="Uchiyama I."/>
            <person name="Ito T."/>
            <person name="Fujiyama A."/>
            <person name="Inagaki F."/>
            <person name="Takami H."/>
        </authorList>
    </citation>
    <scope>NUCLEOTIDE SEQUENCE</scope>
    <source>
        <strain evidence="4">Expedition CK06-06</strain>
    </source>
</reference>
<dbReference type="Pfam" id="PF00589">
    <property type="entry name" value="Phage_integrase"/>
    <property type="match status" value="1"/>
</dbReference>
<dbReference type="PROSITE" id="PS51898">
    <property type="entry name" value="TYR_RECOMBINASE"/>
    <property type="match status" value="1"/>
</dbReference>
<dbReference type="SUPFAM" id="SSF56349">
    <property type="entry name" value="DNA breaking-rejoining enzymes"/>
    <property type="match status" value="1"/>
</dbReference>
<dbReference type="PANTHER" id="PTHR30349:SF41">
    <property type="entry name" value="INTEGRASE_RECOMBINASE PROTEIN MJ0367-RELATED"/>
    <property type="match status" value="1"/>
</dbReference>
<proteinExistence type="predicted"/>
<sequence>MEYYQTCLQGLEWFSRLKGWPPPEELKREHISDFLGYVATEKHRWTGDGRRATHKEAAPATVYHYGKVVKFFFSWAKDEEYLAQNPAARLQLPRPRYRQIEPYSNEEVKAMLDICEQDILNHHRYLGIRNQAIISLFIDTGLRLSELAGIKLSDLDPNLHQLRVMGKGAKLRVVPLNGLARKALKRYLTSARQPEGDELWKTDDGEPLSRYSIKIMVDRLKR</sequence>
<dbReference type="EMBL" id="BARU01039435">
    <property type="protein sequence ID" value="GAH81069.1"/>
    <property type="molecule type" value="Genomic_DNA"/>
</dbReference>
<dbReference type="InterPro" id="IPR010998">
    <property type="entry name" value="Integrase_recombinase_N"/>
</dbReference>
<dbReference type="Gene3D" id="1.10.150.130">
    <property type="match status" value="1"/>
</dbReference>
<dbReference type="InterPro" id="IPR013762">
    <property type="entry name" value="Integrase-like_cat_sf"/>
</dbReference>
<name>X1JS24_9ZZZZ</name>
<gene>
    <name evidence="4" type="ORF">S03H2_61121</name>
</gene>
<accession>X1JS24</accession>